<feature type="transmembrane region" description="Helical" evidence="1">
    <location>
        <begin position="113"/>
        <end position="134"/>
    </location>
</feature>
<keyword evidence="1" id="KW-0472">Membrane</keyword>
<protein>
    <recommendedName>
        <fullName evidence="4">Permease</fullName>
    </recommendedName>
</protein>
<comment type="caution">
    <text evidence="2">The sequence shown here is derived from an EMBL/GenBank/DDBJ whole genome shotgun (WGS) entry which is preliminary data.</text>
</comment>
<dbReference type="Proteomes" id="UP001556040">
    <property type="component" value="Unassembled WGS sequence"/>
</dbReference>
<dbReference type="EMBL" id="JBFMIA010000019">
    <property type="protein sequence ID" value="MEW9502949.1"/>
    <property type="molecule type" value="Genomic_DNA"/>
</dbReference>
<keyword evidence="1" id="KW-0812">Transmembrane</keyword>
<keyword evidence="3" id="KW-1185">Reference proteome</keyword>
<keyword evidence="1" id="KW-1133">Transmembrane helix</keyword>
<feature type="transmembrane region" description="Helical" evidence="1">
    <location>
        <begin position="84"/>
        <end position="107"/>
    </location>
</feature>
<organism evidence="2 3">
    <name type="scientific">Jeotgalibacillus marinus</name>
    <dbReference type="NCBI Taxonomy" id="86667"/>
    <lineage>
        <taxon>Bacteria</taxon>
        <taxon>Bacillati</taxon>
        <taxon>Bacillota</taxon>
        <taxon>Bacilli</taxon>
        <taxon>Bacillales</taxon>
        <taxon>Caryophanaceae</taxon>
        <taxon>Jeotgalibacillus</taxon>
    </lineage>
</organism>
<reference evidence="2 3" key="1">
    <citation type="journal article" date="1979" name="Int. J. Syst. Evol. Microbiol.">
        <title>Bacillus globisporus subsp. marinus subsp. nov.</title>
        <authorList>
            <person name="Liu H."/>
        </authorList>
    </citation>
    <scope>NUCLEOTIDE SEQUENCE [LARGE SCALE GENOMIC DNA]</scope>
    <source>
        <strain evidence="2 3">DSM 1297</strain>
    </source>
</reference>
<accession>A0ABV3Q6J1</accession>
<gene>
    <name evidence="2" type="ORF">AB1471_14230</name>
</gene>
<feature type="transmembrane region" description="Helical" evidence="1">
    <location>
        <begin position="39"/>
        <end position="63"/>
    </location>
</feature>
<feature type="transmembrane region" description="Helical" evidence="1">
    <location>
        <begin position="7"/>
        <end position="27"/>
    </location>
</feature>
<proteinExistence type="predicted"/>
<sequence length="137" mass="15192">MKKRFQVLIYIFMYGSIVAGAILGLYLVERVEGPGFVDYHLVIPMLVGIIGGAGVPFCISLWNKKRNKKVPEVDERVISLLRKYFLIVLYIVLIGSGFALVTLYSLGVHSIETGMLIAVLSGLYSLIGLGFLIIKRL</sequence>
<evidence type="ECO:0000313" key="2">
    <source>
        <dbReference type="EMBL" id="MEW9502949.1"/>
    </source>
</evidence>
<evidence type="ECO:0008006" key="4">
    <source>
        <dbReference type="Google" id="ProtNLM"/>
    </source>
</evidence>
<name>A0ABV3Q6J1_9BACL</name>
<evidence type="ECO:0000313" key="3">
    <source>
        <dbReference type="Proteomes" id="UP001556040"/>
    </source>
</evidence>
<dbReference type="RefSeq" id="WP_367780436.1">
    <property type="nucleotide sequence ID" value="NZ_JBFMIA010000019.1"/>
</dbReference>
<evidence type="ECO:0000256" key="1">
    <source>
        <dbReference type="SAM" id="Phobius"/>
    </source>
</evidence>